<dbReference type="InterPro" id="IPR005149">
    <property type="entry name" value="Tscrpt_reg_PadR_N"/>
</dbReference>
<evidence type="ECO:0000313" key="2">
    <source>
        <dbReference type="EMBL" id="GAG35464.1"/>
    </source>
</evidence>
<dbReference type="InterPro" id="IPR036390">
    <property type="entry name" value="WH_DNA-bd_sf"/>
</dbReference>
<dbReference type="PANTHER" id="PTHR33169:SF14">
    <property type="entry name" value="TRANSCRIPTIONAL REGULATOR RV3488"/>
    <property type="match status" value="1"/>
</dbReference>
<dbReference type="InterPro" id="IPR052509">
    <property type="entry name" value="Metal_resp_DNA-bind_regulator"/>
</dbReference>
<reference evidence="2" key="1">
    <citation type="journal article" date="2014" name="Front. Microbiol.">
        <title>High frequency of phylogenetically diverse reductive dehalogenase-homologous genes in deep subseafloor sedimentary metagenomes.</title>
        <authorList>
            <person name="Kawai M."/>
            <person name="Futagami T."/>
            <person name="Toyoda A."/>
            <person name="Takaki Y."/>
            <person name="Nishi S."/>
            <person name="Hori S."/>
            <person name="Arai W."/>
            <person name="Tsubouchi T."/>
            <person name="Morono Y."/>
            <person name="Uchiyama I."/>
            <person name="Ito T."/>
            <person name="Fujiyama A."/>
            <person name="Inagaki F."/>
            <person name="Takami H."/>
        </authorList>
    </citation>
    <scope>NUCLEOTIDE SEQUENCE</scope>
    <source>
        <strain evidence="2">Expedition CK06-06</strain>
    </source>
</reference>
<dbReference type="InterPro" id="IPR036388">
    <property type="entry name" value="WH-like_DNA-bd_sf"/>
</dbReference>
<dbReference type="Pfam" id="PF03551">
    <property type="entry name" value="PadR"/>
    <property type="match status" value="1"/>
</dbReference>
<dbReference type="SUPFAM" id="SSF46785">
    <property type="entry name" value="Winged helix' DNA-binding domain"/>
    <property type="match status" value="1"/>
</dbReference>
<proteinExistence type="predicted"/>
<dbReference type="EMBL" id="BARS01040411">
    <property type="protein sequence ID" value="GAG35464.1"/>
    <property type="molecule type" value="Genomic_DNA"/>
</dbReference>
<organism evidence="2">
    <name type="scientific">marine sediment metagenome</name>
    <dbReference type="NCBI Taxonomy" id="412755"/>
    <lineage>
        <taxon>unclassified sequences</taxon>
        <taxon>metagenomes</taxon>
        <taxon>ecological metagenomes</taxon>
    </lineage>
</organism>
<name>X0WX00_9ZZZZ</name>
<dbReference type="PANTHER" id="PTHR33169">
    <property type="entry name" value="PADR-FAMILY TRANSCRIPTIONAL REGULATOR"/>
    <property type="match status" value="1"/>
</dbReference>
<gene>
    <name evidence="2" type="ORF">S01H1_61610</name>
</gene>
<comment type="caution">
    <text evidence="2">The sequence shown here is derived from an EMBL/GenBank/DDBJ whole genome shotgun (WGS) entry which is preliminary data.</text>
</comment>
<protein>
    <recommendedName>
        <fullName evidence="1">Transcription regulator PadR N-terminal domain-containing protein</fullName>
    </recommendedName>
</protein>
<evidence type="ECO:0000259" key="1">
    <source>
        <dbReference type="Pfam" id="PF03551"/>
    </source>
</evidence>
<sequence>MLDTVVLRVLCDGDNYGFGIMQHLMSRLGDDGAVLKGSTVYPLLHRLEDRGYVESYWRSGKRGTDRKYYRITKAGRACLTQRKKDWRQVARIVRRLVLSH</sequence>
<dbReference type="AlphaFoldDB" id="X0WX00"/>
<dbReference type="Gene3D" id="1.10.10.10">
    <property type="entry name" value="Winged helix-like DNA-binding domain superfamily/Winged helix DNA-binding domain"/>
    <property type="match status" value="1"/>
</dbReference>
<accession>X0WX00</accession>
<feature type="domain" description="Transcription regulator PadR N-terminal" evidence="1">
    <location>
        <begin position="6"/>
        <end position="80"/>
    </location>
</feature>